<dbReference type="GO" id="GO:0008999">
    <property type="term" value="F:protein-N-terminal-alanine acetyltransferase activity"/>
    <property type="evidence" value="ECO:0007669"/>
    <property type="project" value="UniProtKB-EC"/>
</dbReference>
<evidence type="ECO:0000256" key="1">
    <source>
        <dbReference type="ARBA" id="ARBA00022679"/>
    </source>
</evidence>
<dbReference type="CDD" id="cd04301">
    <property type="entry name" value="NAT_SF"/>
    <property type="match status" value="1"/>
</dbReference>
<dbReference type="RefSeq" id="WP_277190950.1">
    <property type="nucleotide sequence ID" value="NZ_JAROAV010000008.1"/>
</dbReference>
<dbReference type="InterPro" id="IPR000182">
    <property type="entry name" value="GNAT_dom"/>
</dbReference>
<evidence type="ECO:0000259" key="3">
    <source>
        <dbReference type="PROSITE" id="PS51186"/>
    </source>
</evidence>
<reference evidence="4 5" key="1">
    <citation type="submission" date="2023-03" db="EMBL/GenBank/DDBJ databases">
        <title>YIM 133296 draft genome.</title>
        <authorList>
            <person name="Xiong L."/>
        </authorList>
    </citation>
    <scope>NUCLEOTIDE SEQUENCE [LARGE SCALE GENOMIC DNA]</scope>
    <source>
        <strain evidence="4 5">YIM 133296</strain>
    </source>
</reference>
<dbReference type="PANTHER" id="PTHR43877:SF2">
    <property type="entry name" value="AMINOALKYLPHOSPHONATE N-ACETYLTRANSFERASE-RELATED"/>
    <property type="match status" value="1"/>
</dbReference>
<dbReference type="EMBL" id="JAROAV010000008">
    <property type="protein sequence ID" value="MDF8263174.1"/>
    <property type="molecule type" value="Genomic_DNA"/>
</dbReference>
<keyword evidence="2 4" id="KW-0012">Acyltransferase</keyword>
<dbReference type="Proteomes" id="UP001528912">
    <property type="component" value="Unassembled WGS sequence"/>
</dbReference>
<keyword evidence="1 4" id="KW-0808">Transferase</keyword>
<evidence type="ECO:0000313" key="5">
    <source>
        <dbReference type="Proteomes" id="UP001528912"/>
    </source>
</evidence>
<dbReference type="InterPro" id="IPR050832">
    <property type="entry name" value="Bact_Acetyltransf"/>
</dbReference>
<dbReference type="PANTHER" id="PTHR43877">
    <property type="entry name" value="AMINOALKYLPHOSPHONATE N-ACETYLTRANSFERASE-RELATED-RELATED"/>
    <property type="match status" value="1"/>
</dbReference>
<keyword evidence="4" id="KW-0687">Ribonucleoprotein</keyword>
<dbReference type="InterPro" id="IPR016181">
    <property type="entry name" value="Acyl_CoA_acyltransferase"/>
</dbReference>
<proteinExistence type="predicted"/>
<dbReference type="EC" id="2.3.1.266" evidence="4"/>
<gene>
    <name evidence="4" type="primary">rimI</name>
    <name evidence="4" type="ORF">P4R38_02790</name>
</gene>
<keyword evidence="5" id="KW-1185">Reference proteome</keyword>
<protein>
    <submittedName>
        <fullName evidence="4">Ribosomal protein S18-alanine N-acetyltransferase</fullName>
        <ecNumber evidence="4">2.3.1.266</ecNumber>
    </submittedName>
</protein>
<evidence type="ECO:0000313" key="4">
    <source>
        <dbReference type="EMBL" id="MDF8263174.1"/>
    </source>
</evidence>
<dbReference type="NCBIfam" id="TIGR01575">
    <property type="entry name" value="rimI"/>
    <property type="match status" value="1"/>
</dbReference>
<accession>A0ABT6C2K5</accession>
<keyword evidence="4" id="KW-0689">Ribosomal protein</keyword>
<dbReference type="GO" id="GO:0005840">
    <property type="term" value="C:ribosome"/>
    <property type="evidence" value="ECO:0007669"/>
    <property type="project" value="UniProtKB-KW"/>
</dbReference>
<dbReference type="SUPFAM" id="SSF55729">
    <property type="entry name" value="Acyl-CoA N-acyltransferases (Nat)"/>
    <property type="match status" value="1"/>
</dbReference>
<sequence length="156" mass="17385">MTATALREMRWQDIDRLVELERELFADDAWTANSWWGELAGRPRRAYVVAEREAKVVGYAGVDQGGDVADVMTVAVAPDAQRSGLGQRLLDWMVTTATGSGAESLMLEVRADNVSARKLYDRNGFEQISVRRRYYQPGDVDALILRRLLNGGASHV</sequence>
<comment type="caution">
    <text evidence="4">The sequence shown here is derived from an EMBL/GenBank/DDBJ whole genome shotgun (WGS) entry which is preliminary data.</text>
</comment>
<evidence type="ECO:0000256" key="2">
    <source>
        <dbReference type="ARBA" id="ARBA00023315"/>
    </source>
</evidence>
<name>A0ABT6C2K5_9MICO</name>
<feature type="domain" description="N-acetyltransferase" evidence="3">
    <location>
        <begin position="4"/>
        <end position="150"/>
    </location>
</feature>
<organism evidence="4 5">
    <name type="scientific">Luteipulveratus flavus</name>
    <dbReference type="NCBI Taxonomy" id="3031728"/>
    <lineage>
        <taxon>Bacteria</taxon>
        <taxon>Bacillati</taxon>
        <taxon>Actinomycetota</taxon>
        <taxon>Actinomycetes</taxon>
        <taxon>Micrococcales</taxon>
        <taxon>Dermacoccaceae</taxon>
        <taxon>Luteipulveratus</taxon>
    </lineage>
</organism>
<dbReference type="Pfam" id="PF00583">
    <property type="entry name" value="Acetyltransf_1"/>
    <property type="match status" value="1"/>
</dbReference>
<dbReference type="Gene3D" id="3.40.630.30">
    <property type="match status" value="1"/>
</dbReference>
<dbReference type="InterPro" id="IPR006464">
    <property type="entry name" value="AcTrfase_RimI/Ard1"/>
</dbReference>
<dbReference type="PROSITE" id="PS51186">
    <property type="entry name" value="GNAT"/>
    <property type="match status" value="1"/>
</dbReference>